<evidence type="ECO:0000256" key="4">
    <source>
        <dbReference type="ARBA" id="ARBA00023186"/>
    </source>
</evidence>
<organism evidence="6">
    <name type="scientific">Oppiella nova</name>
    <dbReference type="NCBI Taxonomy" id="334625"/>
    <lineage>
        <taxon>Eukaryota</taxon>
        <taxon>Metazoa</taxon>
        <taxon>Ecdysozoa</taxon>
        <taxon>Arthropoda</taxon>
        <taxon>Chelicerata</taxon>
        <taxon>Arachnida</taxon>
        <taxon>Acari</taxon>
        <taxon>Acariformes</taxon>
        <taxon>Sarcoptiformes</taxon>
        <taxon>Oribatida</taxon>
        <taxon>Brachypylina</taxon>
        <taxon>Oppioidea</taxon>
        <taxon>Oppiidae</taxon>
        <taxon>Oppiella</taxon>
    </lineage>
</organism>
<comment type="similarity">
    <text evidence="2">Belongs to the CIA30 family.</text>
</comment>
<sequence length="202" mass="23730">MTPSMTRSLLTRSVRLGYSRCDWTVSPTGRAQFSGYLDTKLPLDGQIARAGFAFVGCEKHRRSFYRQHYFNWDSFTHLLVRCRGDGRNWFIILNVSDDNMDITWFDRYQYVLYTHGGPYWQWCKIPFSRFYLQNRGYAQEKQDSLPKNSVSQIGFLLADQNTGPFSLEIDYVGAMQDDAWTDETAYEKYWHKENPHHSPGTT</sequence>
<evidence type="ECO:0000259" key="5">
    <source>
        <dbReference type="Pfam" id="PF08547"/>
    </source>
</evidence>
<dbReference type="PANTHER" id="PTHR13194">
    <property type="entry name" value="COMPLEX I INTERMEDIATE-ASSOCIATED PROTEIN 30"/>
    <property type="match status" value="1"/>
</dbReference>
<dbReference type="InterPro" id="IPR013857">
    <property type="entry name" value="NADH-UbQ_OxRdtase-assoc_prot30"/>
</dbReference>
<dbReference type="GO" id="GO:0051082">
    <property type="term" value="F:unfolded protein binding"/>
    <property type="evidence" value="ECO:0007669"/>
    <property type="project" value="TreeGrafter"/>
</dbReference>
<evidence type="ECO:0000256" key="1">
    <source>
        <dbReference type="ARBA" id="ARBA00004173"/>
    </source>
</evidence>
<dbReference type="SUPFAM" id="SSF49785">
    <property type="entry name" value="Galactose-binding domain-like"/>
    <property type="match status" value="1"/>
</dbReference>
<dbReference type="InterPro" id="IPR008979">
    <property type="entry name" value="Galactose-bd-like_sf"/>
</dbReference>
<protein>
    <recommendedName>
        <fullName evidence="5">NADH:ubiquinone oxidoreductase intermediate-associated protein 30 domain-containing protein</fullName>
    </recommendedName>
</protein>
<accession>A0A7R9QN26</accession>
<dbReference type="PANTHER" id="PTHR13194:SF18">
    <property type="entry name" value="COMPLEX I INTERMEDIATE-ASSOCIATED PROTEIN 30, MITOCHONDRIAL"/>
    <property type="match status" value="1"/>
</dbReference>
<proteinExistence type="inferred from homology"/>
<dbReference type="GO" id="GO:0006120">
    <property type="term" value="P:mitochondrial electron transport, NADH to ubiquinone"/>
    <property type="evidence" value="ECO:0007669"/>
    <property type="project" value="TreeGrafter"/>
</dbReference>
<dbReference type="GO" id="GO:0005739">
    <property type="term" value="C:mitochondrion"/>
    <property type="evidence" value="ECO:0007669"/>
    <property type="project" value="UniProtKB-SubCell"/>
</dbReference>
<evidence type="ECO:0000313" key="6">
    <source>
        <dbReference type="EMBL" id="CAD7650357.1"/>
    </source>
</evidence>
<keyword evidence="3" id="KW-0496">Mitochondrion</keyword>
<dbReference type="EMBL" id="CAJPVJ010004091">
    <property type="protein sequence ID" value="CAG2168281.1"/>
    <property type="molecule type" value="Genomic_DNA"/>
</dbReference>
<dbReference type="Pfam" id="PF08547">
    <property type="entry name" value="CIA30"/>
    <property type="match status" value="1"/>
</dbReference>
<dbReference type="AlphaFoldDB" id="A0A7R9QN26"/>
<dbReference type="InterPro" id="IPR039131">
    <property type="entry name" value="NDUFAF1"/>
</dbReference>
<evidence type="ECO:0000313" key="7">
    <source>
        <dbReference type="Proteomes" id="UP000728032"/>
    </source>
</evidence>
<keyword evidence="7" id="KW-1185">Reference proteome</keyword>
<evidence type="ECO:0000256" key="2">
    <source>
        <dbReference type="ARBA" id="ARBA00007884"/>
    </source>
</evidence>
<dbReference type="EMBL" id="OC918916">
    <property type="protein sequence ID" value="CAD7650357.1"/>
    <property type="molecule type" value="Genomic_DNA"/>
</dbReference>
<comment type="subcellular location">
    <subcellularLocation>
        <location evidence="1">Mitochondrion</location>
    </subcellularLocation>
</comment>
<feature type="domain" description="NADH:ubiquinone oxidoreductase intermediate-associated protein 30" evidence="5">
    <location>
        <begin position="16"/>
        <end position="169"/>
    </location>
</feature>
<gene>
    <name evidence="6" type="ORF">ONB1V03_LOCUS7771</name>
</gene>
<evidence type="ECO:0000256" key="3">
    <source>
        <dbReference type="ARBA" id="ARBA00023128"/>
    </source>
</evidence>
<dbReference type="GO" id="GO:0032981">
    <property type="term" value="P:mitochondrial respiratory chain complex I assembly"/>
    <property type="evidence" value="ECO:0007669"/>
    <property type="project" value="TreeGrafter"/>
</dbReference>
<name>A0A7R9QN26_9ACAR</name>
<dbReference type="OrthoDB" id="6505773at2759"/>
<keyword evidence="4" id="KW-0143">Chaperone</keyword>
<dbReference type="Proteomes" id="UP000728032">
    <property type="component" value="Unassembled WGS sequence"/>
</dbReference>
<reference evidence="6" key="1">
    <citation type="submission" date="2020-11" db="EMBL/GenBank/DDBJ databases">
        <authorList>
            <person name="Tran Van P."/>
        </authorList>
    </citation>
    <scope>NUCLEOTIDE SEQUENCE</scope>
</reference>